<evidence type="ECO:0000256" key="2">
    <source>
        <dbReference type="ARBA" id="ARBA00022723"/>
    </source>
</evidence>
<dbReference type="AlphaFoldDB" id="A0A2G6KGK7"/>
<comment type="caution">
    <text evidence="4">The sequence shown here is derived from an EMBL/GenBank/DDBJ whole genome shotgun (WGS) entry which is preliminary data.</text>
</comment>
<reference evidence="4 5" key="1">
    <citation type="submission" date="2017-10" db="EMBL/GenBank/DDBJ databases">
        <title>Novel microbial diversity and functional potential in the marine mammal oral microbiome.</title>
        <authorList>
            <person name="Dudek N.K."/>
            <person name="Sun C.L."/>
            <person name="Burstein D."/>
            <person name="Kantor R.S."/>
            <person name="Aliaga Goltsman D.S."/>
            <person name="Bik E.M."/>
            <person name="Thomas B.C."/>
            <person name="Banfield J.F."/>
            <person name="Relman D.A."/>
        </authorList>
    </citation>
    <scope>NUCLEOTIDE SEQUENCE [LARGE SCALE GENOMIC DNA]</scope>
    <source>
        <strain evidence="4">DOLJORAL78_47_16</strain>
    </source>
</reference>
<dbReference type="Gene3D" id="3.90.850.10">
    <property type="entry name" value="Fumarylacetoacetase-like, C-terminal domain"/>
    <property type="match status" value="1"/>
</dbReference>
<comment type="similarity">
    <text evidence="1">Belongs to the FAH family.</text>
</comment>
<dbReference type="GO" id="GO:0046872">
    <property type="term" value="F:metal ion binding"/>
    <property type="evidence" value="ECO:0007669"/>
    <property type="project" value="UniProtKB-KW"/>
</dbReference>
<accession>A0A2G6KGK7</accession>
<organism evidence="4 5">
    <name type="scientific">candidate division KSB3 bacterium</name>
    <dbReference type="NCBI Taxonomy" id="2044937"/>
    <lineage>
        <taxon>Bacteria</taxon>
        <taxon>candidate division KSB3</taxon>
    </lineage>
</organism>
<feature type="domain" description="Fumarylacetoacetase-like C-terminal" evidence="3">
    <location>
        <begin position="77"/>
        <end position="283"/>
    </location>
</feature>
<dbReference type="FunFam" id="3.90.850.10:FF:000002">
    <property type="entry name" value="2-hydroxyhepta-2,4-diene-1,7-dioate isomerase"/>
    <property type="match status" value="1"/>
</dbReference>
<sequence length="288" mass="31810">MLNDEYLLDVKAFSEESFSVSSLKAMLEQGEDALRTVQSLVNRAQTKLAQSSDISSLSWLVPVKNVQLLAPIQNPQKIVAIGQNYRDHCLEQNAPIPERPIIFTKFPTAVIGTGEGITWEPSLTSQVDFEAELAVVIGKRARCVSQTEAFDYVAGYMNANDVSARDLQFGDKQWVRGKSLDTFCPLGPYLITKDEVSDPHNLSIRSILNGEVMQDSNTDNLIFTIPFLIEFASRAFTLFPGDILLTGTPPGVGVFRDPKILLQPGDTITVEVEGLGTLTNPVVEWNYK</sequence>
<dbReference type="GO" id="GO:0019752">
    <property type="term" value="P:carboxylic acid metabolic process"/>
    <property type="evidence" value="ECO:0007669"/>
    <property type="project" value="UniProtKB-ARBA"/>
</dbReference>
<name>A0A2G6KGK7_9BACT</name>
<evidence type="ECO:0000259" key="3">
    <source>
        <dbReference type="Pfam" id="PF01557"/>
    </source>
</evidence>
<evidence type="ECO:0000256" key="1">
    <source>
        <dbReference type="ARBA" id="ARBA00010211"/>
    </source>
</evidence>
<proteinExistence type="inferred from homology"/>
<dbReference type="Proteomes" id="UP000230821">
    <property type="component" value="Unassembled WGS sequence"/>
</dbReference>
<dbReference type="InterPro" id="IPR051121">
    <property type="entry name" value="FAH"/>
</dbReference>
<evidence type="ECO:0000313" key="4">
    <source>
        <dbReference type="EMBL" id="PIE33949.1"/>
    </source>
</evidence>
<evidence type="ECO:0000313" key="5">
    <source>
        <dbReference type="Proteomes" id="UP000230821"/>
    </source>
</evidence>
<dbReference type="SUPFAM" id="SSF56529">
    <property type="entry name" value="FAH"/>
    <property type="match status" value="1"/>
</dbReference>
<dbReference type="PANTHER" id="PTHR42796:SF4">
    <property type="entry name" value="FUMARYLACETOACETATE HYDROLASE DOMAIN-CONTAINING PROTEIN 2A"/>
    <property type="match status" value="1"/>
</dbReference>
<dbReference type="GO" id="GO:0016853">
    <property type="term" value="F:isomerase activity"/>
    <property type="evidence" value="ECO:0007669"/>
    <property type="project" value="UniProtKB-ARBA"/>
</dbReference>
<keyword evidence="2" id="KW-0479">Metal-binding</keyword>
<dbReference type="EMBL" id="PDSK01000093">
    <property type="protein sequence ID" value="PIE33949.1"/>
    <property type="molecule type" value="Genomic_DNA"/>
</dbReference>
<protein>
    <submittedName>
        <fullName evidence="4">Fumarylacetoacetate hydrolase</fullName>
    </submittedName>
</protein>
<dbReference type="GO" id="GO:0016787">
    <property type="term" value="F:hydrolase activity"/>
    <property type="evidence" value="ECO:0007669"/>
    <property type="project" value="UniProtKB-KW"/>
</dbReference>
<dbReference type="Pfam" id="PF01557">
    <property type="entry name" value="FAA_hydrolase"/>
    <property type="match status" value="1"/>
</dbReference>
<dbReference type="InterPro" id="IPR036663">
    <property type="entry name" value="Fumarylacetoacetase_C_sf"/>
</dbReference>
<dbReference type="PANTHER" id="PTHR42796">
    <property type="entry name" value="FUMARYLACETOACETATE HYDROLASE DOMAIN-CONTAINING PROTEIN 2A-RELATED"/>
    <property type="match status" value="1"/>
</dbReference>
<keyword evidence="4" id="KW-0378">Hydrolase</keyword>
<dbReference type="InterPro" id="IPR011234">
    <property type="entry name" value="Fumarylacetoacetase-like_C"/>
</dbReference>
<gene>
    <name evidence="4" type="ORF">CSA56_09355</name>
</gene>